<accession>A0A397GPQ4</accession>
<name>A0A397GPQ4_9GLOM</name>
<dbReference type="Pfam" id="PF01593">
    <property type="entry name" value="Amino_oxidase"/>
    <property type="match status" value="1"/>
</dbReference>
<comment type="caution">
    <text evidence="2">The sequence shown here is derived from an EMBL/GenBank/DDBJ whole genome shotgun (WGS) entry which is preliminary data.</text>
</comment>
<dbReference type="Gene3D" id="1.20.1440.240">
    <property type="match status" value="1"/>
</dbReference>
<organism evidence="2 3">
    <name type="scientific">Diversispora epigaea</name>
    <dbReference type="NCBI Taxonomy" id="1348612"/>
    <lineage>
        <taxon>Eukaryota</taxon>
        <taxon>Fungi</taxon>
        <taxon>Fungi incertae sedis</taxon>
        <taxon>Mucoromycota</taxon>
        <taxon>Glomeromycotina</taxon>
        <taxon>Glomeromycetes</taxon>
        <taxon>Diversisporales</taxon>
        <taxon>Diversisporaceae</taxon>
        <taxon>Diversispora</taxon>
    </lineage>
</organism>
<gene>
    <name evidence="2" type="ORF">Glove_508g48</name>
</gene>
<proteinExistence type="predicted"/>
<protein>
    <recommendedName>
        <fullName evidence="1">Amine oxidase domain-containing protein</fullName>
    </recommendedName>
</protein>
<dbReference type="InterPro" id="IPR036188">
    <property type="entry name" value="FAD/NAD-bd_sf"/>
</dbReference>
<dbReference type="GO" id="GO:0001716">
    <property type="term" value="F:L-amino-acid oxidase activity"/>
    <property type="evidence" value="ECO:0007669"/>
    <property type="project" value="TreeGrafter"/>
</dbReference>
<feature type="domain" description="Amine oxidase" evidence="1">
    <location>
        <begin position="85"/>
        <end position="601"/>
    </location>
</feature>
<evidence type="ECO:0000313" key="3">
    <source>
        <dbReference type="Proteomes" id="UP000266861"/>
    </source>
</evidence>
<dbReference type="STRING" id="1348612.A0A397GPQ4"/>
<dbReference type="SUPFAM" id="SSF54373">
    <property type="entry name" value="FAD-linked reductases, C-terminal domain"/>
    <property type="match status" value="1"/>
</dbReference>
<dbReference type="InterPro" id="IPR050281">
    <property type="entry name" value="Flavin_monoamine_oxidase"/>
</dbReference>
<evidence type="ECO:0000259" key="1">
    <source>
        <dbReference type="Pfam" id="PF01593"/>
    </source>
</evidence>
<reference evidence="2 3" key="1">
    <citation type="submission" date="2018-08" db="EMBL/GenBank/DDBJ databases">
        <title>Genome and evolution of the arbuscular mycorrhizal fungus Diversispora epigaea (formerly Glomus versiforme) and its bacterial endosymbionts.</title>
        <authorList>
            <person name="Sun X."/>
            <person name="Fei Z."/>
            <person name="Harrison M."/>
        </authorList>
    </citation>
    <scope>NUCLEOTIDE SEQUENCE [LARGE SCALE GENOMIC DNA]</scope>
    <source>
        <strain evidence="2 3">IT104</strain>
    </source>
</reference>
<dbReference type="PANTHER" id="PTHR10742">
    <property type="entry name" value="FLAVIN MONOAMINE OXIDASE"/>
    <property type="match status" value="1"/>
</dbReference>
<dbReference type="AlphaFoldDB" id="A0A397GPQ4"/>
<evidence type="ECO:0000313" key="2">
    <source>
        <dbReference type="EMBL" id="RHZ49990.1"/>
    </source>
</evidence>
<dbReference type="GO" id="GO:0009063">
    <property type="term" value="P:amino acid catabolic process"/>
    <property type="evidence" value="ECO:0007669"/>
    <property type="project" value="TreeGrafter"/>
</dbReference>
<dbReference type="SUPFAM" id="SSF51905">
    <property type="entry name" value="FAD/NAD(P)-binding domain"/>
    <property type="match status" value="1"/>
</dbReference>
<sequence>MALAHAHCIKGFGRERAKGAGEQISDPSTIKKRANLRNYMWWDECQKKTYELRKCKGEVTTKTTESTSGWTPKAQPKICIIGAGISGLFTALLLEKAGLKDITILEYQGRDRVGGRIYTHYFSEDPNDDKRRYGEIGAMRLPQIKDNPDLSPHQLVFDSIQYLNENVDEEHQLKLIDFIFSNDDAIFFYNNATSSDGNIMTAEYVEKISEDPEKFTELNFPAQVPYNYREIFEDALTPFFEALNKNFEQGMNALKQQKQHSVYSYLRDVYLPAIFPTRSDEYDEIISAMESVETATGLFHFSLLETVIDIYTFSNPNSSLEQVWKTIDKGMSRYPNAFLYYLEKRNIKTKFQSQVYKLDATNESRVKVYWKDRINNNVSVEDEFDAVVVTAALGAVSHWDLPANTSYQKRRAIRTLGYVDSVKIFLSFSKRFWEYPPSELEDSRKRTSDKGIVGGISSTDLPVRTVAYPSYYQGDANIPKSEGGVLLASYTWNSDAQRFSSLTEEECFELALKDIVKIHGEVARKCWIPGVENNKAHCWAKDNSVVGGAFAFFGPAQFETQVQGLINEENHIYWAGEHTDVHHGWIVAALNSAVRVTGEILRGNLMEDKWKELVKSDLLSHWDGQLDPIET</sequence>
<dbReference type="PANTHER" id="PTHR10742:SF342">
    <property type="entry name" value="AMINE OXIDASE"/>
    <property type="match status" value="1"/>
</dbReference>
<dbReference type="OrthoDB" id="7777654at2759"/>
<keyword evidence="3" id="KW-1185">Reference proteome</keyword>
<dbReference type="EMBL" id="PQFF01000440">
    <property type="protein sequence ID" value="RHZ49990.1"/>
    <property type="molecule type" value="Genomic_DNA"/>
</dbReference>
<dbReference type="Proteomes" id="UP000266861">
    <property type="component" value="Unassembled WGS sequence"/>
</dbReference>
<dbReference type="Gene3D" id="3.90.660.10">
    <property type="match status" value="1"/>
</dbReference>
<dbReference type="InterPro" id="IPR002937">
    <property type="entry name" value="Amino_oxidase"/>
</dbReference>
<dbReference type="Gene3D" id="3.50.50.60">
    <property type="entry name" value="FAD/NAD(P)-binding domain"/>
    <property type="match status" value="1"/>
</dbReference>